<name>A0A1I5QTB7_9BACI</name>
<dbReference type="Pfam" id="PF20434">
    <property type="entry name" value="BD-FAE"/>
    <property type="match status" value="1"/>
</dbReference>
<dbReference type="Proteomes" id="UP000198892">
    <property type="component" value="Unassembled WGS sequence"/>
</dbReference>
<keyword evidence="1 3" id="KW-0378">Hydrolase</keyword>
<reference evidence="4" key="1">
    <citation type="submission" date="2016-10" db="EMBL/GenBank/DDBJ databases">
        <authorList>
            <person name="Varghese N."/>
            <person name="Submissions S."/>
        </authorList>
    </citation>
    <scope>NUCLEOTIDE SEQUENCE [LARGE SCALE GENOMIC DNA]</scope>
    <source>
        <strain evidence="4">S7</strain>
    </source>
</reference>
<feature type="domain" description="BD-FAE-like" evidence="2">
    <location>
        <begin position="89"/>
        <end position="277"/>
    </location>
</feature>
<dbReference type="AlphaFoldDB" id="A0A1I5QTB7"/>
<keyword evidence="4" id="KW-1185">Reference proteome</keyword>
<sequence>MEHKKIRIWGSRIPYNTGKNKFEELDVQKKRPRLLRTFHCMRTLGSRTFTEKHHYIHEMTYHEEIKNGEGIITYDDIPYLTEYTVSGSDRAMIIVPGGGYIFKSFKQEGEGMARALNEAGISAFVLWYRLNSYKDPVPSLDLQRALRYVKYHAREYGIHPEKVGVLGFSAGGHCVASVLTKHTNAAVNEKGYEEDEVDQMDGRPALAGLIYPVLTIRDIPNMLVALHPKEELDDEEKWEKLLHGHELSQYIQSGDPPQFLCYGTKDLLISQESVQQYQRTLEEKGVPNHLLELEGAHHGFGDCEGTGLKRLNNKFSYWKKHFINWANEVFDAIETGTE</sequence>
<evidence type="ECO:0000313" key="4">
    <source>
        <dbReference type="Proteomes" id="UP000198892"/>
    </source>
</evidence>
<gene>
    <name evidence="3" type="ORF">SAMN05518683_10622</name>
</gene>
<dbReference type="PANTHER" id="PTHR48081:SF6">
    <property type="entry name" value="PEPTIDASE S9 PROLYL OLIGOPEPTIDASE CATALYTIC DOMAIN-CONTAINING PROTEIN"/>
    <property type="match status" value="1"/>
</dbReference>
<evidence type="ECO:0000313" key="3">
    <source>
        <dbReference type="EMBL" id="SFP49463.1"/>
    </source>
</evidence>
<dbReference type="EMBL" id="FOXD01000006">
    <property type="protein sequence ID" value="SFP49463.1"/>
    <property type="molecule type" value="Genomic_DNA"/>
</dbReference>
<dbReference type="GO" id="GO:0016787">
    <property type="term" value="F:hydrolase activity"/>
    <property type="evidence" value="ECO:0007669"/>
    <property type="project" value="UniProtKB-KW"/>
</dbReference>
<dbReference type="InterPro" id="IPR029058">
    <property type="entry name" value="AB_hydrolase_fold"/>
</dbReference>
<dbReference type="STRING" id="1884432.SAMN05518683_10622"/>
<dbReference type="Gene3D" id="3.40.50.1820">
    <property type="entry name" value="alpha/beta hydrolase"/>
    <property type="match status" value="1"/>
</dbReference>
<evidence type="ECO:0000259" key="2">
    <source>
        <dbReference type="Pfam" id="PF20434"/>
    </source>
</evidence>
<dbReference type="OrthoDB" id="9794725at2"/>
<organism evidence="3 4">
    <name type="scientific">Salibacterium halotolerans</name>
    <dbReference type="NCBI Taxonomy" id="1884432"/>
    <lineage>
        <taxon>Bacteria</taxon>
        <taxon>Bacillati</taxon>
        <taxon>Bacillota</taxon>
        <taxon>Bacilli</taxon>
        <taxon>Bacillales</taxon>
        <taxon>Bacillaceae</taxon>
    </lineage>
</organism>
<evidence type="ECO:0000256" key="1">
    <source>
        <dbReference type="ARBA" id="ARBA00022801"/>
    </source>
</evidence>
<dbReference type="PANTHER" id="PTHR48081">
    <property type="entry name" value="AB HYDROLASE SUPERFAMILY PROTEIN C4A8.06C"/>
    <property type="match status" value="1"/>
</dbReference>
<dbReference type="InterPro" id="IPR050300">
    <property type="entry name" value="GDXG_lipolytic_enzyme"/>
</dbReference>
<dbReference type="RefSeq" id="WP_093336198.1">
    <property type="nucleotide sequence ID" value="NZ_FOXD01000006.1"/>
</dbReference>
<accession>A0A1I5QTB7</accession>
<protein>
    <submittedName>
        <fullName evidence="3">Alpha/beta hydrolase fold</fullName>
    </submittedName>
</protein>
<dbReference type="InterPro" id="IPR049492">
    <property type="entry name" value="BD-FAE-like_dom"/>
</dbReference>
<proteinExistence type="predicted"/>
<dbReference type="SUPFAM" id="SSF53474">
    <property type="entry name" value="alpha/beta-Hydrolases"/>
    <property type="match status" value="1"/>
</dbReference>